<evidence type="ECO:0000313" key="3">
    <source>
        <dbReference type="Proteomes" id="UP001165074"/>
    </source>
</evidence>
<feature type="region of interest" description="Disordered" evidence="1">
    <location>
        <begin position="28"/>
        <end position="55"/>
    </location>
</feature>
<dbReference type="RefSeq" id="WP_285566440.1">
    <property type="nucleotide sequence ID" value="NZ_BSTK01000001.1"/>
</dbReference>
<dbReference type="AlphaFoldDB" id="A0A9W6VYA7"/>
<reference evidence="2" key="1">
    <citation type="submission" date="2023-03" db="EMBL/GenBank/DDBJ databases">
        <title>Actinoallomurus iriomotensis NBRC 103684.</title>
        <authorList>
            <person name="Ichikawa N."/>
            <person name="Sato H."/>
            <person name="Tonouchi N."/>
        </authorList>
    </citation>
    <scope>NUCLEOTIDE SEQUENCE</scope>
    <source>
        <strain evidence="2">NBRC 103684</strain>
    </source>
</reference>
<sequence>MGGMHVAATVGALLLVAVAATLLRHVRPAGGRESPEPLALETRAEAAPPVTCRSV</sequence>
<evidence type="ECO:0000256" key="1">
    <source>
        <dbReference type="SAM" id="MobiDB-lite"/>
    </source>
</evidence>
<dbReference type="EMBL" id="BSTK01000001">
    <property type="protein sequence ID" value="GLY82656.1"/>
    <property type="molecule type" value="Genomic_DNA"/>
</dbReference>
<comment type="caution">
    <text evidence="2">The sequence shown here is derived from an EMBL/GenBank/DDBJ whole genome shotgun (WGS) entry which is preliminary data.</text>
</comment>
<protein>
    <submittedName>
        <fullName evidence="2">Uncharacterized protein</fullName>
    </submittedName>
</protein>
<gene>
    <name evidence="2" type="ORF">Airi02_005870</name>
</gene>
<keyword evidence="3" id="KW-1185">Reference proteome</keyword>
<evidence type="ECO:0000313" key="2">
    <source>
        <dbReference type="EMBL" id="GLY82656.1"/>
    </source>
</evidence>
<dbReference type="Proteomes" id="UP001165074">
    <property type="component" value="Unassembled WGS sequence"/>
</dbReference>
<proteinExistence type="predicted"/>
<accession>A0A9W6VYA7</accession>
<organism evidence="2 3">
    <name type="scientific">Actinoallomurus iriomotensis</name>
    <dbReference type="NCBI Taxonomy" id="478107"/>
    <lineage>
        <taxon>Bacteria</taxon>
        <taxon>Bacillati</taxon>
        <taxon>Actinomycetota</taxon>
        <taxon>Actinomycetes</taxon>
        <taxon>Streptosporangiales</taxon>
        <taxon>Thermomonosporaceae</taxon>
        <taxon>Actinoallomurus</taxon>
    </lineage>
</organism>
<name>A0A9W6VYA7_9ACTN</name>